<dbReference type="Gene3D" id="3.20.20.70">
    <property type="entry name" value="Aldolase class I"/>
    <property type="match status" value="1"/>
</dbReference>
<comment type="pathway">
    <text evidence="3">Carbohydrate biosynthesis; gluconeogenesis.</text>
</comment>
<evidence type="ECO:0000313" key="5">
    <source>
        <dbReference type="Proteomes" id="UP001321477"/>
    </source>
</evidence>
<accession>A0ABM8GX10</accession>
<dbReference type="InterPro" id="IPR035990">
    <property type="entry name" value="TIM_sf"/>
</dbReference>
<dbReference type="CDD" id="cd00311">
    <property type="entry name" value="TIM"/>
    <property type="match status" value="1"/>
</dbReference>
<keyword evidence="5" id="KW-1185">Reference proteome</keyword>
<evidence type="ECO:0000256" key="2">
    <source>
        <dbReference type="ARBA" id="ARBA00023235"/>
    </source>
</evidence>
<evidence type="ECO:0000256" key="1">
    <source>
        <dbReference type="ARBA" id="ARBA00007422"/>
    </source>
</evidence>
<dbReference type="EMBL" id="AP027734">
    <property type="protein sequence ID" value="BDZ53001.1"/>
    <property type="molecule type" value="Genomic_DNA"/>
</dbReference>
<reference evidence="5" key="1">
    <citation type="journal article" date="2019" name="Int. J. Syst. Evol. Microbiol.">
        <title>The Global Catalogue of Microorganisms (GCM) 10K type strain sequencing project: providing services to taxonomists for standard genome sequencing and annotation.</title>
        <authorList>
            <consortium name="The Broad Institute Genomics Platform"/>
            <consortium name="The Broad Institute Genome Sequencing Center for Infectious Disease"/>
            <person name="Wu L."/>
            <person name="Ma J."/>
        </authorList>
    </citation>
    <scope>NUCLEOTIDE SEQUENCE [LARGE SCALE GENOMIC DNA]</scope>
    <source>
        <strain evidence="5">NBRC 109019</strain>
    </source>
</reference>
<dbReference type="Pfam" id="PF00121">
    <property type="entry name" value="TIM"/>
    <property type="match status" value="1"/>
</dbReference>
<sequence>MHAETDEVVRDKVAAAHRHGLVPVLCVGETAEDLEQHGASAVPVAQLRAALEGADVSKGLVVAYEPVWAIGSGQAATPEQAQQVAGALREVLREIAGDDLAAATRILYGGSVKAANIAAFMREPDVDGALVGGASLDLDEFSSIVRFKKHVGA</sequence>
<dbReference type="EC" id="5.3.1.1" evidence="3"/>
<dbReference type="PANTHER" id="PTHR21139">
    <property type="entry name" value="TRIOSEPHOSPHATE ISOMERASE"/>
    <property type="match status" value="1"/>
</dbReference>
<dbReference type="InterPro" id="IPR000652">
    <property type="entry name" value="Triosephosphate_isomerase"/>
</dbReference>
<dbReference type="PROSITE" id="PS51440">
    <property type="entry name" value="TIM_2"/>
    <property type="match status" value="1"/>
</dbReference>
<dbReference type="Proteomes" id="UP001321477">
    <property type="component" value="Chromosome"/>
</dbReference>
<dbReference type="InterPro" id="IPR013785">
    <property type="entry name" value="Aldolase_TIM"/>
</dbReference>
<comment type="subunit">
    <text evidence="3">Homodimer.</text>
</comment>
<organism evidence="4 5">
    <name type="scientific">Agromyces marinus</name>
    <dbReference type="NCBI Taxonomy" id="1389020"/>
    <lineage>
        <taxon>Bacteria</taxon>
        <taxon>Bacillati</taxon>
        <taxon>Actinomycetota</taxon>
        <taxon>Actinomycetes</taxon>
        <taxon>Micrococcales</taxon>
        <taxon>Microbacteriaceae</taxon>
        <taxon>Agromyces</taxon>
    </lineage>
</organism>
<dbReference type="InterPro" id="IPR020861">
    <property type="entry name" value="Triosephosphate_isomerase_AS"/>
</dbReference>
<keyword evidence="3" id="KW-0963">Cytoplasm</keyword>
<dbReference type="SUPFAM" id="SSF51351">
    <property type="entry name" value="Triosephosphate isomerase (TIM)"/>
    <property type="match status" value="1"/>
</dbReference>
<protein>
    <recommendedName>
        <fullName evidence="3">Triosephosphate isomerase</fullName>
        <ecNumber evidence="3">5.3.1.1</ecNumber>
    </recommendedName>
</protein>
<keyword evidence="3" id="KW-0324">Glycolysis</keyword>
<comment type="pathway">
    <text evidence="3">Carbohydrate degradation; glycolysis; D-glyceraldehyde 3-phosphate from glycerone phosphate: step 1/1.</text>
</comment>
<comment type="similarity">
    <text evidence="1 3">Belongs to the triosephosphate isomerase family.</text>
</comment>
<comment type="catalytic activity">
    <reaction evidence="3">
        <text>D-glyceraldehyde 3-phosphate = dihydroxyacetone phosphate</text>
        <dbReference type="Rhea" id="RHEA:18585"/>
        <dbReference type="ChEBI" id="CHEBI:57642"/>
        <dbReference type="ChEBI" id="CHEBI:59776"/>
        <dbReference type="EC" id="5.3.1.1"/>
    </reaction>
</comment>
<gene>
    <name evidence="4" type="ORF">GCM10025870_00740</name>
</gene>
<comment type="subcellular location">
    <subcellularLocation>
        <location evidence="3">Cytoplasm</location>
    </subcellularLocation>
</comment>
<proteinExistence type="inferred from homology"/>
<name>A0ABM8GX10_9MICO</name>
<dbReference type="PANTHER" id="PTHR21139:SF42">
    <property type="entry name" value="TRIOSEPHOSPHATE ISOMERASE"/>
    <property type="match status" value="1"/>
</dbReference>
<keyword evidence="3" id="KW-0312">Gluconeogenesis</keyword>
<evidence type="ECO:0000256" key="3">
    <source>
        <dbReference type="RuleBase" id="RU363013"/>
    </source>
</evidence>
<keyword evidence="2 3" id="KW-0413">Isomerase</keyword>
<dbReference type="PROSITE" id="PS00171">
    <property type="entry name" value="TIM_1"/>
    <property type="match status" value="1"/>
</dbReference>
<evidence type="ECO:0000313" key="4">
    <source>
        <dbReference type="EMBL" id="BDZ53001.1"/>
    </source>
</evidence>